<organism evidence="2 3">
    <name type="scientific">Apatococcus fuscideae</name>
    <dbReference type="NCBI Taxonomy" id="2026836"/>
    <lineage>
        <taxon>Eukaryota</taxon>
        <taxon>Viridiplantae</taxon>
        <taxon>Chlorophyta</taxon>
        <taxon>core chlorophytes</taxon>
        <taxon>Trebouxiophyceae</taxon>
        <taxon>Chlorellales</taxon>
        <taxon>Chlorellaceae</taxon>
        <taxon>Apatococcus</taxon>
    </lineage>
</organism>
<feature type="region of interest" description="Disordered" evidence="1">
    <location>
        <begin position="160"/>
        <end position="187"/>
    </location>
</feature>
<dbReference type="EMBL" id="JALJOV010000216">
    <property type="protein sequence ID" value="KAK9865802.1"/>
    <property type="molecule type" value="Genomic_DNA"/>
</dbReference>
<evidence type="ECO:0000256" key="1">
    <source>
        <dbReference type="SAM" id="MobiDB-lite"/>
    </source>
</evidence>
<feature type="region of interest" description="Disordered" evidence="1">
    <location>
        <begin position="1"/>
        <end position="34"/>
    </location>
</feature>
<reference evidence="2 3" key="1">
    <citation type="journal article" date="2024" name="Nat. Commun.">
        <title>Phylogenomics reveals the evolutionary origins of lichenization in chlorophyte algae.</title>
        <authorList>
            <person name="Puginier C."/>
            <person name="Libourel C."/>
            <person name="Otte J."/>
            <person name="Skaloud P."/>
            <person name="Haon M."/>
            <person name="Grisel S."/>
            <person name="Petersen M."/>
            <person name="Berrin J.G."/>
            <person name="Delaux P.M."/>
            <person name="Dal Grande F."/>
            <person name="Keller J."/>
        </authorList>
    </citation>
    <scope>NUCLEOTIDE SEQUENCE [LARGE SCALE GENOMIC DNA]</scope>
    <source>
        <strain evidence="2 3">SAG 2523</strain>
    </source>
</reference>
<accession>A0AAW1TAS3</accession>
<name>A0AAW1TAS3_9CHLO</name>
<dbReference type="AlphaFoldDB" id="A0AAW1TAS3"/>
<sequence length="479" mass="51220">MTTTQSTGEPGNGADVQFSNQPGNLDRDSQAGWVSDPELMLTPSNATTCNAAGQTRAYSSPSVASLGDSCPQGHIPPIILQQLAVGASLLGTRLFAGPPLPPHGSAGKAAGSQAVLWRQPARIQADPPSNPNISGSCAEHAQAAHSCIESPAEPCSKCSRQQVDVQEPPPSSKRDKRKRSLLKVHPREGPRGLLVREELALSSHLGELHRTTSGAAASSVLQASRSALAGIAAARGLPDLVQQLKQKNLQAIQFHPEWLQRFPVAGNSMLDIYAAFGRGDMTFTVPLVLESRSQQASEDYLMRDAHSGRDIAEQELILRIQRSFKLSVTPAQRAQAEHLLKAHQAFLSDLWGTRSRLLADMTVMLAEECAAPFSVPARILRLSEQAHELNQVLGLAMEANFQAGRKYFYELLSPWQAGILTVACWPAIPNVDLVLGALAGYGANPCPSIGFPAKLALAYYHSMPSSPSGLDSSTQITTS</sequence>
<dbReference type="Proteomes" id="UP001485043">
    <property type="component" value="Unassembled WGS sequence"/>
</dbReference>
<feature type="compositionally biased region" description="Basic residues" evidence="1">
    <location>
        <begin position="174"/>
        <end position="184"/>
    </location>
</feature>
<keyword evidence="3" id="KW-1185">Reference proteome</keyword>
<comment type="caution">
    <text evidence="2">The sequence shown here is derived from an EMBL/GenBank/DDBJ whole genome shotgun (WGS) entry which is preliminary data.</text>
</comment>
<proteinExistence type="predicted"/>
<evidence type="ECO:0000313" key="3">
    <source>
        <dbReference type="Proteomes" id="UP001485043"/>
    </source>
</evidence>
<gene>
    <name evidence="2" type="ORF">WJX84_008384</name>
</gene>
<evidence type="ECO:0000313" key="2">
    <source>
        <dbReference type="EMBL" id="KAK9865802.1"/>
    </source>
</evidence>
<protein>
    <submittedName>
        <fullName evidence="2">Uncharacterized protein</fullName>
    </submittedName>
</protein>